<proteinExistence type="predicted"/>
<evidence type="ECO:0000256" key="1">
    <source>
        <dbReference type="SAM" id="Phobius"/>
    </source>
</evidence>
<keyword evidence="1" id="KW-0812">Transmembrane</keyword>
<reference evidence="2 3" key="1">
    <citation type="submission" date="2018-09" db="EMBL/GenBank/DDBJ databases">
        <authorList>
            <consortium name="Pathogen Informatics"/>
        </authorList>
    </citation>
    <scope>NUCLEOTIDE SEQUENCE [LARGE SCALE GENOMIC DNA]</scope>
    <source>
        <strain evidence="2 3">OH-22767</strain>
    </source>
</reference>
<protein>
    <submittedName>
        <fullName evidence="2">Uncharacterized protein</fullName>
    </submittedName>
</protein>
<evidence type="ECO:0000313" key="3">
    <source>
        <dbReference type="Proteomes" id="UP000262142"/>
    </source>
</evidence>
<accession>A0A383TUW2</accession>
<feature type="transmembrane region" description="Helical" evidence="1">
    <location>
        <begin position="67"/>
        <end position="98"/>
    </location>
</feature>
<feature type="transmembrane region" description="Helical" evidence="1">
    <location>
        <begin position="118"/>
        <end position="141"/>
    </location>
</feature>
<feature type="transmembrane region" description="Helical" evidence="1">
    <location>
        <begin position="153"/>
        <end position="175"/>
    </location>
</feature>
<keyword evidence="1" id="KW-1133">Transmembrane helix</keyword>
<dbReference type="AlphaFoldDB" id="A0A383TUW2"/>
<dbReference type="InterPro" id="IPR045625">
    <property type="entry name" value="DUF6427"/>
</dbReference>
<feature type="transmembrane region" description="Helical" evidence="1">
    <location>
        <begin position="202"/>
        <end position="220"/>
    </location>
</feature>
<name>A0A383TUW2_9FLAO</name>
<dbReference type="Pfam" id="PF19992">
    <property type="entry name" value="DUF6427"/>
    <property type="match status" value="1"/>
</dbReference>
<evidence type="ECO:0000313" key="2">
    <source>
        <dbReference type="EMBL" id="SZD70949.1"/>
    </source>
</evidence>
<keyword evidence="1" id="KW-0472">Membrane</keyword>
<dbReference type="Proteomes" id="UP000262142">
    <property type="component" value="Unassembled WGS sequence"/>
</dbReference>
<feature type="transmembrane region" description="Helical" evidence="1">
    <location>
        <begin position="35"/>
        <end position="55"/>
    </location>
</feature>
<dbReference type="EMBL" id="UNSC01000001">
    <property type="protein sequence ID" value="SZD70949.1"/>
    <property type="molecule type" value="Genomic_DNA"/>
</dbReference>
<gene>
    <name evidence="2" type="ORF">SAMEA104719789_00040</name>
</gene>
<sequence length="312" mass="36251">MITTLLKVNQLFVSAILVGLSLLGLFLLFNEDLVAMPQLISFILVAILFVSVAGYNQVVDFVKKSHFIVFFYLMFILNFLEDLGDISFYSGYFFLSLIFFQMLDGKDFSKKIFNPFDFGFFGCIMLPIHPPFIIFFVAIIFHFIMMGRTQVSALISCFLGILTGSFLWIEIIFIFDLQDFFYLQLGQLDSLKKIEFHESSNYYYFAPILGLSLFSLVDYFQNINRQKTEKKIIFTNILMLLFASAFYLYFFGKSSKNFLVLALPLSLLLSNFSLHGAKVRREIIVWLVVLSFSLYQISRHIELIQILNTVRF</sequence>
<organism evidence="2 3">
    <name type="scientific">Candidatus Ornithobacterium hominis</name>
    <dbReference type="NCBI Taxonomy" id="2497989"/>
    <lineage>
        <taxon>Bacteria</taxon>
        <taxon>Pseudomonadati</taxon>
        <taxon>Bacteroidota</taxon>
        <taxon>Flavobacteriia</taxon>
        <taxon>Flavobacteriales</taxon>
        <taxon>Weeksellaceae</taxon>
        <taxon>Ornithobacterium</taxon>
    </lineage>
</organism>
<dbReference type="RefSeq" id="WP_119058673.1">
    <property type="nucleotide sequence ID" value="NZ_UNSC01000001.1"/>
</dbReference>
<feature type="transmembrane region" description="Helical" evidence="1">
    <location>
        <begin position="232"/>
        <end position="252"/>
    </location>
</feature>
<feature type="transmembrane region" description="Helical" evidence="1">
    <location>
        <begin position="12"/>
        <end position="29"/>
    </location>
</feature>
<keyword evidence="3" id="KW-1185">Reference proteome</keyword>